<dbReference type="Proteomes" id="UP001491552">
    <property type="component" value="Unassembled WGS sequence"/>
</dbReference>
<evidence type="ECO:0000313" key="8">
    <source>
        <dbReference type="Proteomes" id="UP001491552"/>
    </source>
</evidence>
<protein>
    <recommendedName>
        <fullName evidence="2">ribonucleoside-diphosphate reductase</fullName>
        <ecNumber evidence="2">1.17.4.1</ecNumber>
    </recommendedName>
</protein>
<dbReference type="InterPro" id="IPR023806">
    <property type="entry name" value="CHP03905"/>
</dbReference>
<feature type="domain" description="TSCPD" evidence="6">
    <location>
        <begin position="5"/>
        <end position="77"/>
    </location>
</feature>
<dbReference type="NCBIfam" id="TIGR03905">
    <property type="entry name" value="TIGR03905_4_Cys"/>
    <property type="match status" value="1"/>
</dbReference>
<comment type="similarity">
    <text evidence="1">Belongs to the ribonucleoside diphosphate reductase class-2 family.</text>
</comment>
<sequence length="85" mass="9094">MEFTYTPHGVCSRQILLELDGNKVSNVRFIGGCSGNTQGVARLAEGMDVDELISRLQGIRCGSKPTSCPDQLAKALLAAKEQQNG</sequence>
<dbReference type="EC" id="1.17.4.1" evidence="2"/>
<keyword evidence="4" id="KW-0547">Nucleotide-binding</keyword>
<dbReference type="RefSeq" id="WP_349135573.1">
    <property type="nucleotide sequence ID" value="NZ_JBBMFF010000198.1"/>
</dbReference>
<evidence type="ECO:0000256" key="1">
    <source>
        <dbReference type="ARBA" id="ARBA00007405"/>
    </source>
</evidence>
<evidence type="ECO:0000259" key="6">
    <source>
        <dbReference type="Pfam" id="PF12637"/>
    </source>
</evidence>
<organism evidence="7 8">
    <name type="scientific">Faecousia intestinalis</name>
    <dbReference type="NCBI Taxonomy" id="3133167"/>
    <lineage>
        <taxon>Bacteria</taxon>
        <taxon>Bacillati</taxon>
        <taxon>Bacillota</taxon>
        <taxon>Clostridia</taxon>
        <taxon>Eubacteriales</taxon>
        <taxon>Oscillospiraceae</taxon>
        <taxon>Faecousia</taxon>
    </lineage>
</organism>
<evidence type="ECO:0000256" key="5">
    <source>
        <dbReference type="ARBA" id="ARBA00047754"/>
    </source>
</evidence>
<evidence type="ECO:0000256" key="3">
    <source>
        <dbReference type="ARBA" id="ARBA00022634"/>
    </source>
</evidence>
<dbReference type="Pfam" id="PF12637">
    <property type="entry name" value="TSCPD"/>
    <property type="match status" value="1"/>
</dbReference>
<evidence type="ECO:0000313" key="7">
    <source>
        <dbReference type="EMBL" id="MEQ2510885.1"/>
    </source>
</evidence>
<accession>A0ABV1G678</accession>
<comment type="caution">
    <text evidence="7">The sequence shown here is derived from an EMBL/GenBank/DDBJ whole genome shotgun (WGS) entry which is preliminary data.</text>
</comment>
<evidence type="ECO:0000256" key="2">
    <source>
        <dbReference type="ARBA" id="ARBA00012274"/>
    </source>
</evidence>
<proteinExistence type="inferred from homology"/>
<evidence type="ECO:0000256" key="4">
    <source>
        <dbReference type="ARBA" id="ARBA00022741"/>
    </source>
</evidence>
<keyword evidence="3" id="KW-0237">DNA synthesis</keyword>
<keyword evidence="8" id="KW-1185">Reference proteome</keyword>
<reference evidence="7 8" key="1">
    <citation type="submission" date="2024-03" db="EMBL/GenBank/DDBJ databases">
        <title>Human intestinal bacterial collection.</title>
        <authorList>
            <person name="Pauvert C."/>
            <person name="Hitch T.C.A."/>
            <person name="Clavel T."/>
        </authorList>
    </citation>
    <scope>NUCLEOTIDE SEQUENCE [LARGE SCALE GENOMIC DNA]</scope>
    <source>
        <strain evidence="7 8">CLA-AA-H192</strain>
    </source>
</reference>
<dbReference type="InterPro" id="IPR024434">
    <property type="entry name" value="TSCPD_dom"/>
</dbReference>
<comment type="catalytic activity">
    <reaction evidence="5">
        <text>a 2'-deoxyribonucleoside 5'-diphosphate + [thioredoxin]-disulfide + H2O = a ribonucleoside 5'-diphosphate + [thioredoxin]-dithiol</text>
        <dbReference type="Rhea" id="RHEA:23252"/>
        <dbReference type="Rhea" id="RHEA-COMP:10698"/>
        <dbReference type="Rhea" id="RHEA-COMP:10700"/>
        <dbReference type="ChEBI" id="CHEBI:15377"/>
        <dbReference type="ChEBI" id="CHEBI:29950"/>
        <dbReference type="ChEBI" id="CHEBI:50058"/>
        <dbReference type="ChEBI" id="CHEBI:57930"/>
        <dbReference type="ChEBI" id="CHEBI:73316"/>
        <dbReference type="EC" id="1.17.4.1"/>
    </reaction>
</comment>
<name>A0ABV1G678_9FIRM</name>
<dbReference type="EMBL" id="JBBMFF010000198">
    <property type="protein sequence ID" value="MEQ2510885.1"/>
    <property type="molecule type" value="Genomic_DNA"/>
</dbReference>
<gene>
    <name evidence="7" type="ORF">WMO66_06445</name>
</gene>